<name>A0ABX8SD53_9ACTN</name>
<dbReference type="InterPro" id="IPR025893">
    <property type="entry name" value="Tocopherol_cyclase"/>
</dbReference>
<dbReference type="EMBL" id="CP079105">
    <property type="protein sequence ID" value="QXQ14370.1"/>
    <property type="molecule type" value="Genomic_DNA"/>
</dbReference>
<gene>
    <name evidence="1" type="ORF">KV203_02805</name>
</gene>
<organism evidence="1 2">
    <name type="scientific">Skermania pinensis</name>
    <dbReference type="NCBI Taxonomy" id="39122"/>
    <lineage>
        <taxon>Bacteria</taxon>
        <taxon>Bacillati</taxon>
        <taxon>Actinomycetota</taxon>
        <taxon>Actinomycetes</taxon>
        <taxon>Mycobacteriales</taxon>
        <taxon>Gordoniaceae</taxon>
        <taxon>Skermania</taxon>
    </lineage>
</organism>
<protein>
    <recommendedName>
        <fullName evidence="3">Tocopherol cyclase</fullName>
    </recommendedName>
</protein>
<evidence type="ECO:0008006" key="3">
    <source>
        <dbReference type="Google" id="ProtNLM"/>
    </source>
</evidence>
<evidence type="ECO:0000313" key="1">
    <source>
        <dbReference type="EMBL" id="QXQ14370.1"/>
    </source>
</evidence>
<sequence length="329" mass="35009">MGWVERLRATGADLSGDPLSAHVGVPTEGYLWRFTQPESGSTLLVTATVNRTGADTWGLVTLAAHPEGTVHTATTSAATADPDAFGVTAGAALRARPDRLRVDLGPDAQLDVGITEPVGWPRQSAGAALVEALPGLNRYWHPWLFGGRVTGSVRIGGVTRTLDGAQVYAEKHWGKGRFPDYWWWGQAQGFAEREVCVAFAGGAVPDSAYRRVVTVVVLALPDGQVLRIGDPIISGVRGRADGQRWSFHGRSARTGITLEGTVIGAEPLALPVPLPDRRATVTPAVTDPAARLHVGVRQRSELIWSGESRLAALEYGERTDPPEAPGDPT</sequence>
<dbReference type="SUPFAM" id="SSF159245">
    <property type="entry name" value="AttH-like"/>
    <property type="match status" value="1"/>
</dbReference>
<proteinExistence type="predicted"/>
<dbReference type="RefSeq" id="WP_169797438.1">
    <property type="nucleotide sequence ID" value="NZ_CBCRUZ010000003.1"/>
</dbReference>
<dbReference type="Pfam" id="PF14249">
    <property type="entry name" value="Tocopherol_cycl"/>
    <property type="match status" value="1"/>
</dbReference>
<keyword evidence="2" id="KW-1185">Reference proteome</keyword>
<reference evidence="1" key="1">
    <citation type="submission" date="2021-07" db="EMBL/GenBank/DDBJ databases">
        <title>Candidatus Kaistella beijingensis sp. nov. isolated from a municipal wastewater treatment plant is involved in sludge foaming.</title>
        <authorList>
            <person name="Song Y."/>
            <person name="Liu S.-J."/>
        </authorList>
    </citation>
    <scope>NUCLEOTIDE SEQUENCE</scope>
    <source>
        <strain evidence="1">DSM 43998</strain>
    </source>
</reference>
<dbReference type="Proteomes" id="UP000887023">
    <property type="component" value="Chromosome"/>
</dbReference>
<accession>A0ABX8SD53</accession>
<evidence type="ECO:0000313" key="2">
    <source>
        <dbReference type="Proteomes" id="UP000887023"/>
    </source>
</evidence>